<dbReference type="InterPro" id="IPR027417">
    <property type="entry name" value="P-loop_NTPase"/>
</dbReference>
<evidence type="ECO:0000313" key="2">
    <source>
        <dbReference type="EMBL" id="QKE91069.1"/>
    </source>
</evidence>
<evidence type="ECO:0000313" key="3">
    <source>
        <dbReference type="Proteomes" id="UP000500767"/>
    </source>
</evidence>
<dbReference type="RefSeq" id="WP_171833408.1">
    <property type="nucleotide sequence ID" value="NZ_CP053708.1"/>
</dbReference>
<accession>A0A6M8HRG3</accession>
<dbReference type="GO" id="GO:0005886">
    <property type="term" value="C:plasma membrane"/>
    <property type="evidence" value="ECO:0007669"/>
    <property type="project" value="TreeGrafter"/>
</dbReference>
<dbReference type="GO" id="GO:0006270">
    <property type="term" value="P:DNA replication initiation"/>
    <property type="evidence" value="ECO:0007669"/>
    <property type="project" value="TreeGrafter"/>
</dbReference>
<keyword evidence="3" id="KW-1185">Reference proteome</keyword>
<organism evidence="2 3">
    <name type="scientific">Lichenicola cladoniae</name>
    <dbReference type="NCBI Taxonomy" id="1484109"/>
    <lineage>
        <taxon>Bacteria</taxon>
        <taxon>Pseudomonadati</taxon>
        <taxon>Pseudomonadota</taxon>
        <taxon>Alphaproteobacteria</taxon>
        <taxon>Acetobacterales</taxon>
        <taxon>Acetobacteraceae</taxon>
        <taxon>Lichenicola</taxon>
    </lineage>
</organism>
<reference evidence="2 3" key="1">
    <citation type="journal article" date="2014" name="World J. Microbiol. Biotechnol.">
        <title>Biodiversity and physiological characteristics of Antarctic and Arctic lichens-associated bacteria.</title>
        <authorList>
            <person name="Lee Y.M."/>
            <person name="Kim E.H."/>
            <person name="Lee H.K."/>
            <person name="Hong S.G."/>
        </authorList>
    </citation>
    <scope>NUCLEOTIDE SEQUENCE [LARGE SCALE GENOMIC DNA]</scope>
    <source>
        <strain evidence="2 3">PAMC 26569</strain>
    </source>
</reference>
<dbReference type="Pfam" id="PF22688">
    <property type="entry name" value="Hda_lid"/>
    <property type="match status" value="1"/>
</dbReference>
<evidence type="ECO:0000259" key="1">
    <source>
        <dbReference type="Pfam" id="PF22688"/>
    </source>
</evidence>
<dbReference type="Proteomes" id="UP000500767">
    <property type="component" value="Chromosome"/>
</dbReference>
<dbReference type="Gene3D" id="3.40.50.300">
    <property type="entry name" value="P-loop containing nucleotide triphosphate hydrolases"/>
    <property type="match status" value="1"/>
</dbReference>
<dbReference type="KEGG" id="lck:HN018_14360"/>
<feature type="domain" description="Hda lid" evidence="1">
    <location>
        <begin position="177"/>
        <end position="228"/>
    </location>
</feature>
<dbReference type="GO" id="GO:0003688">
    <property type="term" value="F:DNA replication origin binding"/>
    <property type="evidence" value="ECO:0007669"/>
    <property type="project" value="TreeGrafter"/>
</dbReference>
<proteinExistence type="predicted"/>
<gene>
    <name evidence="2" type="ORF">HN018_14360</name>
</gene>
<dbReference type="AlphaFoldDB" id="A0A6M8HRG3"/>
<dbReference type="PANTHER" id="PTHR30050:SF5">
    <property type="entry name" value="DNAA REGULATORY INACTIVATOR HDA"/>
    <property type="match status" value="1"/>
</dbReference>
<dbReference type="EMBL" id="CP053708">
    <property type="protein sequence ID" value="QKE91069.1"/>
    <property type="molecule type" value="Genomic_DNA"/>
</dbReference>
<protein>
    <submittedName>
        <fullName evidence="2">Chromosomal replication initiator DnaA</fullName>
    </submittedName>
</protein>
<dbReference type="PANTHER" id="PTHR30050">
    <property type="entry name" value="CHROMOSOMAL REPLICATION INITIATOR PROTEIN DNAA"/>
    <property type="match status" value="1"/>
</dbReference>
<name>A0A6M8HRG3_9PROT</name>
<sequence length="252" mass="27533">MAEASVETGLRQLALPFAHRPRFERADFLAAGSNAQAMAWLDPRRHGAWPSRRLALWGEAGSGKTHLLHVWAREHDALLLPGTALRDLTILFRAPDRWGGVAVDDADASVDEPALLHLLNAAHETGLPVLLTGRSAPARWLVALPDLSSRLRATQAVALGRPEETLLRILLMRLLVERQLAVSAAVVDWLLPRLPRTAGAMREAARRLDETALAFGRRVTRPLAASVLAEMLPGSTEVAMAADRDAEMEFLL</sequence>
<dbReference type="SUPFAM" id="SSF52540">
    <property type="entry name" value="P-loop containing nucleoside triphosphate hydrolases"/>
    <property type="match status" value="1"/>
</dbReference>
<dbReference type="InterPro" id="IPR055199">
    <property type="entry name" value="Hda_lid"/>
</dbReference>
<dbReference type="Gene3D" id="1.10.8.60">
    <property type="match status" value="1"/>
</dbReference>